<feature type="domain" description="SMP-30/Gluconolactonase/LRE-like region" evidence="4">
    <location>
        <begin position="16"/>
        <end position="251"/>
    </location>
</feature>
<keyword evidence="3" id="KW-0479">Metal-binding</keyword>
<feature type="binding site" evidence="3">
    <location>
        <position position="97"/>
    </location>
    <ligand>
        <name>substrate</name>
    </ligand>
</feature>
<evidence type="ECO:0000256" key="3">
    <source>
        <dbReference type="PIRSR" id="PIRSR605511-2"/>
    </source>
</evidence>
<dbReference type="GO" id="GO:0004341">
    <property type="term" value="F:gluconolactonase activity"/>
    <property type="evidence" value="ECO:0007669"/>
    <property type="project" value="TreeGrafter"/>
</dbReference>
<organism evidence="5 6">
    <name type="scientific">Neorhizobium lilium</name>
    <dbReference type="NCBI Taxonomy" id="2503024"/>
    <lineage>
        <taxon>Bacteria</taxon>
        <taxon>Pseudomonadati</taxon>
        <taxon>Pseudomonadota</taxon>
        <taxon>Alphaproteobacteria</taxon>
        <taxon>Hyphomicrobiales</taxon>
        <taxon>Rhizobiaceae</taxon>
        <taxon>Rhizobium/Agrobacterium group</taxon>
        <taxon>Neorhizobium</taxon>
    </lineage>
</organism>
<comment type="caution">
    <text evidence="5">The sequence shown here is derived from an EMBL/GenBank/DDBJ whole genome shotgun (WGS) entry which is preliminary data.</text>
</comment>
<protein>
    <submittedName>
        <fullName evidence="5">SMP-30/gluconolactonase/LRE family protein</fullName>
    </submittedName>
</protein>
<evidence type="ECO:0000313" key="5">
    <source>
        <dbReference type="EMBL" id="RWX78972.1"/>
    </source>
</evidence>
<dbReference type="SUPFAM" id="SSF63829">
    <property type="entry name" value="Calcium-dependent phosphotriesterase"/>
    <property type="match status" value="1"/>
</dbReference>
<dbReference type="EMBL" id="SBIP01000002">
    <property type="protein sequence ID" value="RWX78972.1"/>
    <property type="molecule type" value="Genomic_DNA"/>
</dbReference>
<feature type="active site" description="Proton donor/acceptor" evidence="2">
    <location>
        <position position="193"/>
    </location>
</feature>
<dbReference type="Pfam" id="PF08450">
    <property type="entry name" value="SGL"/>
    <property type="match status" value="1"/>
</dbReference>
<gene>
    <name evidence="5" type="ORF">EPK99_10380</name>
</gene>
<dbReference type="OrthoDB" id="2633250at2"/>
<dbReference type="Proteomes" id="UP000287687">
    <property type="component" value="Unassembled WGS sequence"/>
</dbReference>
<feature type="binding site" evidence="3">
    <location>
        <position position="18"/>
    </location>
    <ligand>
        <name>a divalent metal cation</name>
        <dbReference type="ChEBI" id="CHEBI:60240"/>
    </ligand>
</feature>
<evidence type="ECO:0000256" key="2">
    <source>
        <dbReference type="PIRSR" id="PIRSR605511-1"/>
    </source>
</evidence>
<name>A0A3S3S7S2_9HYPH</name>
<evidence type="ECO:0000256" key="1">
    <source>
        <dbReference type="ARBA" id="ARBA00008853"/>
    </source>
</evidence>
<dbReference type="RefSeq" id="WP_128442947.1">
    <property type="nucleotide sequence ID" value="NZ_SBIP01000002.1"/>
</dbReference>
<feature type="binding site" evidence="3">
    <location>
        <position position="99"/>
    </location>
    <ligand>
        <name>substrate</name>
    </ligand>
</feature>
<evidence type="ECO:0000259" key="4">
    <source>
        <dbReference type="Pfam" id="PF08450"/>
    </source>
</evidence>
<reference evidence="5 6" key="1">
    <citation type="submission" date="2019-01" db="EMBL/GenBank/DDBJ databases">
        <title>The draft genome of Rhizobium sp. 24NR.</title>
        <authorList>
            <person name="Liu L."/>
            <person name="Liang L."/>
            <person name="Shi S."/>
            <person name="Xu L."/>
            <person name="Wang X."/>
            <person name="Li L."/>
            <person name="Zhang X."/>
        </authorList>
    </citation>
    <scope>NUCLEOTIDE SEQUENCE [LARGE SCALE GENOMIC DNA]</scope>
    <source>
        <strain evidence="5 6">24NR</strain>
    </source>
</reference>
<sequence length="286" mass="30972">MSTAEPLNPSLEPSQLGEGIFCDERTGTIYWVDIKKGVVHIQNAAGQHRTVATPGPVSFVFPFGSDRLLLGLKDGIYEAAAEKFLPIARLDLPAEHRLNDGKCDPSGRLWVGTICTASDRSDTAALYRLDGRELHEVEGGYVNANGKAWSPDGQVMYHADTSRNIIWQYDYNASSGSISNKRAFVRVEDGSPDGLCSDSRGRVLVALYGGSGVAVYSPRGGLVEKIELPVPNVTSCCFGGPELRTLYITTAYDGMEPAEREKYPLAGQVFRAEMSVPGLPAFRPAL</sequence>
<feature type="binding site" evidence="3">
    <location>
        <position position="145"/>
    </location>
    <ligand>
        <name>a divalent metal cation</name>
        <dbReference type="ChEBI" id="CHEBI:60240"/>
    </ligand>
</feature>
<dbReference type="PRINTS" id="PR01790">
    <property type="entry name" value="SMP30FAMILY"/>
</dbReference>
<dbReference type="GO" id="GO:0005509">
    <property type="term" value="F:calcium ion binding"/>
    <property type="evidence" value="ECO:0007669"/>
    <property type="project" value="TreeGrafter"/>
</dbReference>
<dbReference type="InterPro" id="IPR013658">
    <property type="entry name" value="SGL"/>
</dbReference>
<dbReference type="InterPro" id="IPR005511">
    <property type="entry name" value="SMP-30"/>
</dbReference>
<dbReference type="Gene3D" id="2.120.10.30">
    <property type="entry name" value="TolB, C-terminal domain"/>
    <property type="match status" value="1"/>
</dbReference>
<evidence type="ECO:0000313" key="6">
    <source>
        <dbReference type="Proteomes" id="UP000287687"/>
    </source>
</evidence>
<keyword evidence="3" id="KW-0862">Zinc</keyword>
<dbReference type="PANTHER" id="PTHR10907:SF47">
    <property type="entry name" value="REGUCALCIN"/>
    <property type="match status" value="1"/>
</dbReference>
<proteinExistence type="inferred from homology"/>
<dbReference type="AlphaFoldDB" id="A0A3S3S7S2"/>
<keyword evidence="6" id="KW-1185">Reference proteome</keyword>
<comment type="similarity">
    <text evidence="1">Belongs to the SMP-30/CGR1 family.</text>
</comment>
<dbReference type="PANTHER" id="PTHR10907">
    <property type="entry name" value="REGUCALCIN"/>
    <property type="match status" value="1"/>
</dbReference>
<dbReference type="GO" id="GO:0019853">
    <property type="term" value="P:L-ascorbic acid biosynthetic process"/>
    <property type="evidence" value="ECO:0007669"/>
    <property type="project" value="TreeGrafter"/>
</dbReference>
<feature type="binding site" evidence="3">
    <location>
        <position position="193"/>
    </location>
    <ligand>
        <name>a divalent metal cation</name>
        <dbReference type="ChEBI" id="CHEBI:60240"/>
    </ligand>
</feature>
<dbReference type="InterPro" id="IPR011042">
    <property type="entry name" value="6-blade_b-propeller_TolB-like"/>
</dbReference>
<comment type="cofactor">
    <cofactor evidence="3">
        <name>Zn(2+)</name>
        <dbReference type="ChEBI" id="CHEBI:29105"/>
    </cofactor>
    <text evidence="3">Binds 1 divalent metal cation per subunit.</text>
</comment>
<accession>A0A3S3S7S2</accession>